<name>A0A183MYT0_9TREM</name>
<evidence type="ECO:0000313" key="1">
    <source>
        <dbReference type="EMBL" id="VDP38653.1"/>
    </source>
</evidence>
<dbReference type="AlphaFoldDB" id="A0A183MYT0"/>
<reference evidence="1 2" key="1">
    <citation type="submission" date="2018-11" db="EMBL/GenBank/DDBJ databases">
        <authorList>
            <consortium name="Pathogen Informatics"/>
        </authorList>
    </citation>
    <scope>NUCLEOTIDE SEQUENCE [LARGE SCALE GENOMIC DNA]</scope>
    <source>
        <strain evidence="1 2">Zambia</strain>
    </source>
</reference>
<dbReference type="Proteomes" id="UP000277204">
    <property type="component" value="Unassembled WGS sequence"/>
</dbReference>
<organism evidence="1 2">
    <name type="scientific">Schistosoma margrebowiei</name>
    <dbReference type="NCBI Taxonomy" id="48269"/>
    <lineage>
        <taxon>Eukaryota</taxon>
        <taxon>Metazoa</taxon>
        <taxon>Spiralia</taxon>
        <taxon>Lophotrochozoa</taxon>
        <taxon>Platyhelminthes</taxon>
        <taxon>Trematoda</taxon>
        <taxon>Digenea</taxon>
        <taxon>Strigeidida</taxon>
        <taxon>Schistosomatoidea</taxon>
        <taxon>Schistosomatidae</taxon>
        <taxon>Schistosoma</taxon>
    </lineage>
</organism>
<proteinExistence type="predicted"/>
<accession>A0A183MYT0</accession>
<dbReference type="EMBL" id="UZAI01018617">
    <property type="protein sequence ID" value="VDP38653.1"/>
    <property type="molecule type" value="Genomic_DNA"/>
</dbReference>
<keyword evidence="2" id="KW-1185">Reference proteome</keyword>
<protein>
    <submittedName>
        <fullName evidence="1">Uncharacterized protein</fullName>
    </submittedName>
</protein>
<sequence>MATEMRRNNLAVLEISETHWIQVRQQKLDTGEMLVYSSQEEENAPHTQVVGSGERGVTGVCKTAIDQSHVGICASCVDCLDIDLSHKHFKQRWIVASSGTQRARFVLFRTRHPDEFESIEFKLHPIAQECGYQESVAKFQVRACLVMQFDDLRNVCPIHFHRLFLISSAGSWNAALALPILDFTSASEPPCSSTILLRHVKDSTSSRVSPSRVIELLFSVL</sequence>
<gene>
    <name evidence="1" type="ORF">SMRZ_LOCUS21205</name>
</gene>
<evidence type="ECO:0000313" key="2">
    <source>
        <dbReference type="Proteomes" id="UP000277204"/>
    </source>
</evidence>